<dbReference type="SMART" id="SM00714">
    <property type="entry name" value="LITAF"/>
    <property type="match status" value="1"/>
</dbReference>
<comment type="caution">
    <text evidence="9">The sequence shown here is derived from an EMBL/GenBank/DDBJ whole genome shotgun (WGS) entry which is preliminary data.</text>
</comment>
<dbReference type="PANTHER" id="PTHR23292:SF14">
    <property type="entry name" value="FI16615P1-RELATED"/>
    <property type="match status" value="1"/>
</dbReference>
<feature type="non-terminal residue" evidence="9">
    <location>
        <position position="234"/>
    </location>
</feature>
<dbReference type="Pfam" id="PF10601">
    <property type="entry name" value="zf-LITAF-like"/>
    <property type="match status" value="1"/>
</dbReference>
<proteinExistence type="inferred from homology"/>
<name>A0A836JN57_9HYME</name>
<accession>A0A836JN57</accession>
<dbReference type="InterPro" id="IPR006629">
    <property type="entry name" value="LITAF"/>
</dbReference>
<comment type="similarity">
    <text evidence="4">Belongs to the CDIP1/LITAF family.</text>
</comment>
<comment type="subcellular location">
    <subcellularLocation>
        <location evidence="2">Endosome membrane</location>
        <topology evidence="2">Peripheral membrane protein</topology>
    </subcellularLocation>
    <subcellularLocation>
        <location evidence="1">Late endosome membrane</location>
    </subcellularLocation>
    <subcellularLocation>
        <location evidence="3">Lysosome membrane</location>
        <topology evidence="3">Peripheral membrane protein</topology>
        <orientation evidence="3">Cytoplasmic side</orientation>
    </subcellularLocation>
</comment>
<evidence type="ECO:0000256" key="2">
    <source>
        <dbReference type="ARBA" id="ARBA00004481"/>
    </source>
</evidence>
<organism evidence="9 10">
    <name type="scientific">Acromyrmex insinuator</name>
    <dbReference type="NCBI Taxonomy" id="230686"/>
    <lineage>
        <taxon>Eukaryota</taxon>
        <taxon>Metazoa</taxon>
        <taxon>Ecdysozoa</taxon>
        <taxon>Arthropoda</taxon>
        <taxon>Hexapoda</taxon>
        <taxon>Insecta</taxon>
        <taxon>Pterygota</taxon>
        <taxon>Neoptera</taxon>
        <taxon>Endopterygota</taxon>
        <taxon>Hymenoptera</taxon>
        <taxon>Apocrita</taxon>
        <taxon>Aculeata</taxon>
        <taxon>Formicoidea</taxon>
        <taxon>Formicidae</taxon>
        <taxon>Myrmicinae</taxon>
        <taxon>Acromyrmex</taxon>
    </lineage>
</organism>
<dbReference type="GO" id="GO:0008270">
    <property type="term" value="F:zinc ion binding"/>
    <property type="evidence" value="ECO:0007669"/>
    <property type="project" value="TreeGrafter"/>
</dbReference>
<evidence type="ECO:0000256" key="7">
    <source>
        <dbReference type="ARBA" id="ARBA00023136"/>
    </source>
</evidence>
<dbReference type="GO" id="GO:0005765">
    <property type="term" value="C:lysosomal membrane"/>
    <property type="evidence" value="ECO:0007669"/>
    <property type="project" value="UniProtKB-SubCell"/>
</dbReference>
<evidence type="ECO:0000256" key="4">
    <source>
        <dbReference type="ARBA" id="ARBA00005975"/>
    </source>
</evidence>
<keyword evidence="6" id="KW-0862">Zinc</keyword>
<reference evidence="9" key="1">
    <citation type="submission" date="2020-02" db="EMBL/GenBank/DDBJ databases">
        <title>Relaxed selection underlies rapid genomic changes in the transitions from sociality to social parasitism in ants.</title>
        <authorList>
            <person name="Bi X."/>
        </authorList>
    </citation>
    <scope>NUCLEOTIDE SEQUENCE</scope>
    <source>
        <strain evidence="9">BGI-DK2013a</strain>
        <tissue evidence="9">Whole body</tissue>
    </source>
</reference>
<dbReference type="GO" id="GO:0031902">
    <property type="term" value="C:late endosome membrane"/>
    <property type="evidence" value="ECO:0007669"/>
    <property type="project" value="UniProtKB-SubCell"/>
</dbReference>
<evidence type="ECO:0000313" key="10">
    <source>
        <dbReference type="Proteomes" id="UP000667349"/>
    </source>
</evidence>
<keyword evidence="5" id="KW-0479">Metal-binding</keyword>
<dbReference type="PROSITE" id="PS51837">
    <property type="entry name" value="LITAF"/>
    <property type="match status" value="1"/>
</dbReference>
<evidence type="ECO:0000259" key="8">
    <source>
        <dbReference type="PROSITE" id="PS51837"/>
    </source>
</evidence>
<sequence>MLSPFAVSSVASRNISTSTSVSQIIKLSKLRVVDKVPKFDSNNLVLVDDGTSLSNEKMEKNLGFTNVQPSAPLPTAPPSYEEAIANTGGAPTHPPVIPTPYPAGNASIQMPMPYNQPPNQTTMPMPSVYPGSSRSQPRFNAEPNSVPHTQVRVIQQHVVLTLGPNAVKMSCPTCHADIKTTTISDHQPSAHICCVILCLLGCCLCSCLPYCMNAFMSVHHFCPNCKNYIGTWKG</sequence>
<gene>
    <name evidence="9" type="primary">Litaf_0</name>
    <name evidence="9" type="ORF">G6Z75_0001618</name>
</gene>
<dbReference type="InterPro" id="IPR037519">
    <property type="entry name" value="LITAF_fam"/>
</dbReference>
<dbReference type="Proteomes" id="UP000667349">
    <property type="component" value="Unassembled WGS sequence"/>
</dbReference>
<keyword evidence="10" id="KW-1185">Reference proteome</keyword>
<evidence type="ECO:0000256" key="3">
    <source>
        <dbReference type="ARBA" id="ARBA00004630"/>
    </source>
</evidence>
<keyword evidence="7" id="KW-0472">Membrane</keyword>
<feature type="domain" description="LITAF" evidence="8">
    <location>
        <begin position="149"/>
        <end position="234"/>
    </location>
</feature>
<dbReference type="AlphaFoldDB" id="A0A836JN57"/>
<evidence type="ECO:0000256" key="5">
    <source>
        <dbReference type="ARBA" id="ARBA00022723"/>
    </source>
</evidence>
<dbReference type="EMBL" id="JAANHZ010000255">
    <property type="protein sequence ID" value="KAG5313177.1"/>
    <property type="molecule type" value="Genomic_DNA"/>
</dbReference>
<evidence type="ECO:0000313" key="9">
    <source>
        <dbReference type="EMBL" id="KAG5313177.1"/>
    </source>
</evidence>
<protein>
    <submittedName>
        <fullName evidence="9">LITAF factor</fullName>
    </submittedName>
</protein>
<evidence type="ECO:0000256" key="1">
    <source>
        <dbReference type="ARBA" id="ARBA00004414"/>
    </source>
</evidence>
<feature type="non-terminal residue" evidence="9">
    <location>
        <position position="1"/>
    </location>
</feature>
<dbReference type="PANTHER" id="PTHR23292">
    <property type="entry name" value="LIPOPOLYSACCHARIDE-INDUCED TUMOR NECROSIS FACTOR-ALPHA FACTOR"/>
    <property type="match status" value="1"/>
</dbReference>
<evidence type="ECO:0000256" key="6">
    <source>
        <dbReference type="ARBA" id="ARBA00022833"/>
    </source>
</evidence>